<feature type="region of interest" description="Disordered" evidence="2">
    <location>
        <begin position="566"/>
        <end position="607"/>
    </location>
</feature>
<feature type="coiled-coil region" evidence="1">
    <location>
        <begin position="408"/>
        <end position="435"/>
    </location>
</feature>
<keyword evidence="4" id="KW-1185">Reference proteome</keyword>
<sequence length="622" mass="70456">MNQRRQKPTYTSEVDHLFEYSGKKRSLSESMKAMARVWHSLDQARGRGKQHEACQMSTKKLTRFRISPALPHKRDILSRTPQQPSNLLDVLVSGGTERSQRNCIRKMEKSQSSRECYHALQFESEDEDGSDAHTAPLVMMDITNMTSGSSMIQASSQEWHKPHLQPVKKSLLPLLKTCSGIQRLPYLRNMQSENNTCTPPHSNQENESLARTKKSLIKAAFEGSHSKSSQINSLTLKSTVDCFKSSNSQQVLNSTSKTMSELKDNNVQWHEKGSSKKVTFAEEQMPVRKGLRRKSASALCIRTPTHKNVGRNSKVKRASKLPISKRLQFIDRPVQETHSTHAKQTVSKPTETGASLNATLPRIIVTSPHEVRVIQNQDMKNNCSTCQVDKCDAAVNTKISFACGSSPDEQLIAKIENLNKEQEEITTKANLLLEQTRERRQQMKESGIMTRFATSISPLKRLQKLLQDIDHFVEERDSPTLRILDNSMDRNAFPYEASLNSDINCADDSSNAVGLMDPNLSVQECNVSYGIASDSFWNDLKRDNRFLQTPGRAKAHEFHQEMPMQTDEEMFSEENEPKSKSPVTELDGECERSSLVPMTPHTHQQVSKLKLNLKKQLELLYD</sequence>
<dbReference type="AlphaFoldDB" id="A0AAW0XLM7"/>
<feature type="region of interest" description="Disordered" evidence="2">
    <location>
        <begin position="335"/>
        <end position="355"/>
    </location>
</feature>
<protein>
    <submittedName>
        <fullName evidence="3">Uncharacterized protein</fullName>
    </submittedName>
</protein>
<evidence type="ECO:0000313" key="4">
    <source>
        <dbReference type="Proteomes" id="UP001445076"/>
    </source>
</evidence>
<keyword evidence="1" id="KW-0175">Coiled coil</keyword>
<name>A0AAW0XLM7_CHEQU</name>
<comment type="caution">
    <text evidence="3">The sequence shown here is derived from an EMBL/GenBank/DDBJ whole genome shotgun (WGS) entry which is preliminary data.</text>
</comment>
<gene>
    <name evidence="3" type="ORF">OTU49_002616</name>
</gene>
<organism evidence="3 4">
    <name type="scientific">Cherax quadricarinatus</name>
    <name type="common">Australian red claw crayfish</name>
    <dbReference type="NCBI Taxonomy" id="27406"/>
    <lineage>
        <taxon>Eukaryota</taxon>
        <taxon>Metazoa</taxon>
        <taxon>Ecdysozoa</taxon>
        <taxon>Arthropoda</taxon>
        <taxon>Crustacea</taxon>
        <taxon>Multicrustacea</taxon>
        <taxon>Malacostraca</taxon>
        <taxon>Eumalacostraca</taxon>
        <taxon>Eucarida</taxon>
        <taxon>Decapoda</taxon>
        <taxon>Pleocyemata</taxon>
        <taxon>Astacidea</taxon>
        <taxon>Parastacoidea</taxon>
        <taxon>Parastacidae</taxon>
        <taxon>Cherax</taxon>
    </lineage>
</organism>
<evidence type="ECO:0000256" key="2">
    <source>
        <dbReference type="SAM" id="MobiDB-lite"/>
    </source>
</evidence>
<proteinExistence type="predicted"/>
<dbReference type="EMBL" id="JARKIK010000031">
    <property type="protein sequence ID" value="KAK8741324.1"/>
    <property type="molecule type" value="Genomic_DNA"/>
</dbReference>
<evidence type="ECO:0000256" key="1">
    <source>
        <dbReference type="SAM" id="Coils"/>
    </source>
</evidence>
<accession>A0AAW0XLM7</accession>
<evidence type="ECO:0000313" key="3">
    <source>
        <dbReference type="EMBL" id="KAK8741324.1"/>
    </source>
</evidence>
<reference evidence="3 4" key="1">
    <citation type="journal article" date="2024" name="BMC Genomics">
        <title>Genome assembly of redclaw crayfish (Cherax quadricarinatus) provides insights into its immune adaptation and hypoxia tolerance.</title>
        <authorList>
            <person name="Liu Z."/>
            <person name="Zheng J."/>
            <person name="Li H."/>
            <person name="Fang K."/>
            <person name="Wang S."/>
            <person name="He J."/>
            <person name="Zhou D."/>
            <person name="Weng S."/>
            <person name="Chi M."/>
            <person name="Gu Z."/>
            <person name="He J."/>
            <person name="Li F."/>
            <person name="Wang M."/>
        </authorList>
    </citation>
    <scope>NUCLEOTIDE SEQUENCE [LARGE SCALE GENOMIC DNA]</scope>
    <source>
        <strain evidence="3">ZL_2023a</strain>
    </source>
</reference>
<feature type="compositionally biased region" description="Polar residues" evidence="2">
    <location>
        <begin position="342"/>
        <end position="355"/>
    </location>
</feature>
<dbReference type="Proteomes" id="UP001445076">
    <property type="component" value="Unassembled WGS sequence"/>
</dbReference>